<keyword evidence="4" id="KW-0547">Nucleotide-binding</keyword>
<feature type="domain" description="Cytidylate kinase" evidence="10">
    <location>
        <begin position="208"/>
        <end position="360"/>
    </location>
</feature>
<feature type="non-terminal residue" evidence="11">
    <location>
        <position position="360"/>
    </location>
</feature>
<evidence type="ECO:0000313" key="11">
    <source>
        <dbReference type="EMBL" id="SVC67309.1"/>
    </source>
</evidence>
<evidence type="ECO:0000256" key="1">
    <source>
        <dbReference type="ARBA" id="ARBA00009427"/>
    </source>
</evidence>
<dbReference type="PANTHER" id="PTHR21090:SF5">
    <property type="entry name" value="PENTAFUNCTIONAL AROM POLYPEPTIDE"/>
    <property type="match status" value="1"/>
</dbReference>
<proteinExistence type="inferred from homology"/>
<feature type="domain" description="Enolpyruvate transferase" evidence="9">
    <location>
        <begin position="5"/>
        <end position="179"/>
    </location>
</feature>
<comment type="similarity">
    <text evidence="1">Belongs to the cytidylate kinase family. Type 1 subfamily.</text>
</comment>
<evidence type="ECO:0000259" key="9">
    <source>
        <dbReference type="Pfam" id="PF00275"/>
    </source>
</evidence>
<dbReference type="AlphaFoldDB" id="A0A382P1P0"/>
<dbReference type="Gene3D" id="3.65.10.10">
    <property type="entry name" value="Enolpyruvate transferase domain"/>
    <property type="match status" value="1"/>
</dbReference>
<comment type="catalytic activity">
    <reaction evidence="7">
        <text>dCMP + ATP = dCDP + ADP</text>
        <dbReference type="Rhea" id="RHEA:25094"/>
        <dbReference type="ChEBI" id="CHEBI:30616"/>
        <dbReference type="ChEBI" id="CHEBI:57566"/>
        <dbReference type="ChEBI" id="CHEBI:58593"/>
        <dbReference type="ChEBI" id="CHEBI:456216"/>
        <dbReference type="EC" id="2.7.4.25"/>
    </reaction>
</comment>
<protein>
    <recommendedName>
        <fullName evidence="2">(d)CMP kinase</fullName>
        <ecNumber evidence="2">2.7.4.25</ecNumber>
    </recommendedName>
</protein>
<dbReference type="InterPro" id="IPR003136">
    <property type="entry name" value="Cytidylate_kin"/>
</dbReference>
<dbReference type="GO" id="GO:0006139">
    <property type="term" value="P:nucleobase-containing compound metabolic process"/>
    <property type="evidence" value="ECO:0007669"/>
    <property type="project" value="InterPro"/>
</dbReference>
<dbReference type="GO" id="GO:0005524">
    <property type="term" value="F:ATP binding"/>
    <property type="evidence" value="ECO:0007669"/>
    <property type="project" value="UniProtKB-KW"/>
</dbReference>
<dbReference type="InterPro" id="IPR036968">
    <property type="entry name" value="Enolpyruvate_Tfrase_sf"/>
</dbReference>
<accession>A0A382P1P0</accession>
<evidence type="ECO:0000256" key="4">
    <source>
        <dbReference type="ARBA" id="ARBA00022741"/>
    </source>
</evidence>
<dbReference type="Pfam" id="PF02224">
    <property type="entry name" value="Cytidylate_kin"/>
    <property type="match status" value="1"/>
</dbReference>
<dbReference type="InterPro" id="IPR027417">
    <property type="entry name" value="P-loop_NTPase"/>
</dbReference>
<evidence type="ECO:0000256" key="6">
    <source>
        <dbReference type="ARBA" id="ARBA00022840"/>
    </source>
</evidence>
<dbReference type="GO" id="GO:0009423">
    <property type="term" value="P:chorismate biosynthetic process"/>
    <property type="evidence" value="ECO:0007669"/>
    <property type="project" value="TreeGrafter"/>
</dbReference>
<dbReference type="GO" id="GO:0036431">
    <property type="term" value="F:dCMP kinase activity"/>
    <property type="evidence" value="ECO:0007669"/>
    <property type="project" value="InterPro"/>
</dbReference>
<evidence type="ECO:0000256" key="5">
    <source>
        <dbReference type="ARBA" id="ARBA00022777"/>
    </source>
</evidence>
<keyword evidence="6" id="KW-0067">ATP-binding</keyword>
<dbReference type="SUPFAM" id="SSF55205">
    <property type="entry name" value="EPT/RTPC-like"/>
    <property type="match status" value="1"/>
</dbReference>
<dbReference type="Pfam" id="PF00275">
    <property type="entry name" value="EPSP_synthase"/>
    <property type="match status" value="1"/>
</dbReference>
<comment type="catalytic activity">
    <reaction evidence="8">
        <text>CMP + ATP = CDP + ADP</text>
        <dbReference type="Rhea" id="RHEA:11600"/>
        <dbReference type="ChEBI" id="CHEBI:30616"/>
        <dbReference type="ChEBI" id="CHEBI:58069"/>
        <dbReference type="ChEBI" id="CHEBI:60377"/>
        <dbReference type="ChEBI" id="CHEBI:456216"/>
        <dbReference type="EC" id="2.7.4.25"/>
    </reaction>
</comment>
<dbReference type="EMBL" id="UINC01104282">
    <property type="protein sequence ID" value="SVC67309.1"/>
    <property type="molecule type" value="Genomic_DNA"/>
</dbReference>
<evidence type="ECO:0000256" key="8">
    <source>
        <dbReference type="ARBA" id="ARBA00048478"/>
    </source>
</evidence>
<evidence type="ECO:0000259" key="10">
    <source>
        <dbReference type="Pfam" id="PF02224"/>
    </source>
</evidence>
<dbReference type="InterPro" id="IPR023193">
    <property type="entry name" value="EPSP_synthase_CS"/>
</dbReference>
<dbReference type="GO" id="GO:0003866">
    <property type="term" value="F:3-phosphoshikimate 1-carboxyvinyltransferase activity"/>
    <property type="evidence" value="ECO:0007669"/>
    <property type="project" value="TreeGrafter"/>
</dbReference>
<dbReference type="EC" id="2.7.4.25" evidence="2"/>
<feature type="non-terminal residue" evidence="11">
    <location>
        <position position="1"/>
    </location>
</feature>
<dbReference type="PANTHER" id="PTHR21090">
    <property type="entry name" value="AROM/DEHYDROQUINATE SYNTHASE"/>
    <property type="match status" value="1"/>
</dbReference>
<dbReference type="InterPro" id="IPR011994">
    <property type="entry name" value="Cytidylate_kinase_dom"/>
</dbReference>
<name>A0A382P1P0_9ZZZZ</name>
<dbReference type="CDD" id="cd02020">
    <property type="entry name" value="CMPK"/>
    <property type="match status" value="1"/>
</dbReference>
<sequence length="360" mass="39097">GVDGGLRIDRVGLNPTRTGLLHVLARMGGKIDMIITEREDSWREPLGTLFAAPSELNATQVDKHEVSGMIDEFPVLAILAARAVGTTRITGASELRVKESDRIRVLVENLRRIGVEAEELTDGMEIVGTDQPQIGRVRSHHDHRIAMAFGVLGAVPGNQIEVEDPAVADVSFRGFWEHLRRLTISSPNVGQKKQGKSNGVGAAAGSVITVDGPAGSGKTTTAREVAKRLKCRYLDSGALYRAVTFALLEKEIPPEEWPSLSTEELNRLGLRLELGSETLEVSLQDVRLSSELRTVDVTRHVSQVAGLSAVREWLLDVQRDAAEKGGLVADGRDMGTVVFPNAAVKVFLVAGIEERARRRL</sequence>
<dbReference type="SUPFAM" id="SSF52540">
    <property type="entry name" value="P-loop containing nucleoside triphosphate hydrolases"/>
    <property type="match status" value="1"/>
</dbReference>
<dbReference type="PROSITE" id="PS00885">
    <property type="entry name" value="EPSP_SYNTHASE_2"/>
    <property type="match status" value="1"/>
</dbReference>
<gene>
    <name evidence="11" type="ORF">METZ01_LOCUS320163</name>
</gene>
<evidence type="ECO:0000256" key="2">
    <source>
        <dbReference type="ARBA" id="ARBA00012906"/>
    </source>
</evidence>
<dbReference type="InterPro" id="IPR001986">
    <property type="entry name" value="Enolpyruvate_Tfrase_dom"/>
</dbReference>
<dbReference type="Gene3D" id="3.40.50.300">
    <property type="entry name" value="P-loop containing nucleotide triphosphate hydrolases"/>
    <property type="match status" value="1"/>
</dbReference>
<evidence type="ECO:0000256" key="7">
    <source>
        <dbReference type="ARBA" id="ARBA00047615"/>
    </source>
</evidence>
<evidence type="ECO:0000256" key="3">
    <source>
        <dbReference type="ARBA" id="ARBA00022679"/>
    </source>
</evidence>
<reference evidence="11" key="1">
    <citation type="submission" date="2018-05" db="EMBL/GenBank/DDBJ databases">
        <authorList>
            <person name="Lanie J.A."/>
            <person name="Ng W.-L."/>
            <person name="Kazmierczak K.M."/>
            <person name="Andrzejewski T.M."/>
            <person name="Davidsen T.M."/>
            <person name="Wayne K.J."/>
            <person name="Tettelin H."/>
            <person name="Glass J.I."/>
            <person name="Rusch D."/>
            <person name="Podicherti R."/>
            <person name="Tsui H.-C.T."/>
            <person name="Winkler M.E."/>
        </authorList>
    </citation>
    <scope>NUCLEOTIDE SEQUENCE</scope>
</reference>
<keyword evidence="3" id="KW-0808">Transferase</keyword>
<keyword evidence="5" id="KW-0418">Kinase</keyword>
<organism evidence="11">
    <name type="scientific">marine metagenome</name>
    <dbReference type="NCBI Taxonomy" id="408172"/>
    <lineage>
        <taxon>unclassified sequences</taxon>
        <taxon>metagenomes</taxon>
        <taxon>ecological metagenomes</taxon>
    </lineage>
</organism>
<dbReference type="InterPro" id="IPR013792">
    <property type="entry name" value="RNA3'P_cycl/enolpyr_Trfase_a/b"/>
</dbReference>
<dbReference type="NCBIfam" id="TIGR00017">
    <property type="entry name" value="cmk"/>
    <property type="match status" value="1"/>
</dbReference>